<feature type="transmembrane region" description="Helical" evidence="1">
    <location>
        <begin position="69"/>
        <end position="87"/>
    </location>
</feature>
<keyword evidence="1" id="KW-0812">Transmembrane</keyword>
<reference evidence="2 3" key="1">
    <citation type="submission" date="2016-03" db="EMBL/GenBank/DDBJ databases">
        <title>Acinetobacter genomospecies 28 strain ANC 4149.</title>
        <authorList>
            <person name="Radolfova-Krizova L."/>
            <person name="Nemec A."/>
        </authorList>
    </citation>
    <scope>NUCLEOTIDE SEQUENCE [LARGE SCALE GENOMIC DNA]</scope>
    <source>
        <strain evidence="2 3">ANC 4149</strain>
    </source>
</reference>
<sequence>MLNFLYSEHCTREVKLIASVVTCAVIYYCSSIEKLSTALTLLCLMLGASLHILRILSLKIPADQPYAQGFKYLLLMLPPLGLVWIISNLPLTHWLYSAVQALGFMIIGLLLPLIYQNRAKRFE</sequence>
<dbReference type="STRING" id="1806892.AZH43_01220"/>
<dbReference type="Proteomes" id="UP000076276">
    <property type="component" value="Unassembled WGS sequence"/>
</dbReference>
<name>A0A151Y4T0_9GAMM</name>
<organism evidence="2 3">
    <name type="scientific">Acinetobacter pragensis</name>
    <dbReference type="NCBI Taxonomy" id="1806892"/>
    <lineage>
        <taxon>Bacteria</taxon>
        <taxon>Pseudomonadati</taxon>
        <taxon>Pseudomonadota</taxon>
        <taxon>Gammaproteobacteria</taxon>
        <taxon>Moraxellales</taxon>
        <taxon>Moraxellaceae</taxon>
        <taxon>Acinetobacter</taxon>
    </lineage>
</organism>
<keyword evidence="1" id="KW-0472">Membrane</keyword>
<dbReference type="OrthoDB" id="6713141at2"/>
<feature type="transmembrane region" description="Helical" evidence="1">
    <location>
        <begin position="93"/>
        <end position="115"/>
    </location>
</feature>
<keyword evidence="3" id="KW-1185">Reference proteome</keyword>
<keyword evidence="1" id="KW-1133">Transmembrane helix</keyword>
<protein>
    <submittedName>
        <fullName evidence="2">Uncharacterized protein</fullName>
    </submittedName>
</protein>
<gene>
    <name evidence="2" type="ORF">AZH43_01220</name>
</gene>
<dbReference type="AlphaFoldDB" id="A0A151Y4T0"/>
<evidence type="ECO:0000313" key="3">
    <source>
        <dbReference type="Proteomes" id="UP000076276"/>
    </source>
</evidence>
<accession>A0A151Y4T0</accession>
<proteinExistence type="predicted"/>
<evidence type="ECO:0000256" key="1">
    <source>
        <dbReference type="SAM" id="Phobius"/>
    </source>
</evidence>
<evidence type="ECO:0000313" key="2">
    <source>
        <dbReference type="EMBL" id="KYQ73052.1"/>
    </source>
</evidence>
<comment type="caution">
    <text evidence="2">The sequence shown here is derived from an EMBL/GenBank/DDBJ whole genome shotgun (WGS) entry which is preliminary data.</text>
</comment>
<dbReference type="EMBL" id="LUAW01000012">
    <property type="protein sequence ID" value="KYQ73052.1"/>
    <property type="molecule type" value="Genomic_DNA"/>
</dbReference>
<feature type="transmembrane region" description="Helical" evidence="1">
    <location>
        <begin position="35"/>
        <end position="57"/>
    </location>
</feature>